<dbReference type="CTD" id="91433"/>
<evidence type="ECO:0000313" key="3">
    <source>
        <dbReference type="RefSeq" id="XP_031421009.1"/>
    </source>
</evidence>
<dbReference type="PANTHER" id="PTHR46849:SF1">
    <property type="entry name" value="RCC1 DOMAIN-CONTAINING PROTEIN 1"/>
    <property type="match status" value="1"/>
</dbReference>
<dbReference type="Proteomes" id="UP000515152">
    <property type="component" value="Chromosome 3"/>
</dbReference>
<dbReference type="Pfam" id="PF00415">
    <property type="entry name" value="RCC1"/>
    <property type="match status" value="3"/>
</dbReference>
<dbReference type="OrthoDB" id="5370059at2759"/>
<evidence type="ECO:0000313" key="2">
    <source>
        <dbReference type="Proteomes" id="UP000515152"/>
    </source>
</evidence>
<proteinExistence type="predicted"/>
<sequence length="251" mass="27156">MDIVWKTKQDLSDRQTGHSAPLPLVPEGYIAKEPPLFRPLSTQLRAVSLALGTDHALLLCANGTVYTWGSGSHGQLGHGSLVPEKEPRAVEALWGLPFRAVAAGGWHSACISEGRDLYMWGWNESGQLGLPSRCCRKEDEQNKGTGLEGSEETAEDVFISIQAFPALVDIPHVPEVDRVSCGSRHTAAVSSEGDLYTWGWGDYGQLGHGTLVSSDQPSLVDFFPRRGLCVEDVRCGPWNTFVSVTLADPTG</sequence>
<dbReference type="KEGG" id="char:105900768"/>
<feature type="repeat" description="RCC1" evidence="1">
    <location>
        <begin position="193"/>
        <end position="246"/>
    </location>
</feature>
<dbReference type="InterPro" id="IPR009091">
    <property type="entry name" value="RCC1/BLIP-II"/>
</dbReference>
<dbReference type="Gene3D" id="2.130.10.30">
    <property type="entry name" value="Regulator of chromosome condensation 1/beta-lactamase-inhibitor protein II"/>
    <property type="match status" value="1"/>
</dbReference>
<evidence type="ECO:0000256" key="1">
    <source>
        <dbReference type="PROSITE-ProRule" id="PRU00235"/>
    </source>
</evidence>
<protein>
    <submittedName>
        <fullName evidence="3">RCC1 domain-containing protein 1</fullName>
    </submittedName>
</protein>
<dbReference type="PROSITE" id="PS50012">
    <property type="entry name" value="RCC1_3"/>
    <property type="match status" value="3"/>
</dbReference>
<dbReference type="PROSITE" id="PS00626">
    <property type="entry name" value="RCC1_2"/>
    <property type="match status" value="2"/>
</dbReference>
<dbReference type="InterPro" id="IPR000408">
    <property type="entry name" value="Reg_chr_condens"/>
</dbReference>
<dbReference type="SUPFAM" id="SSF50985">
    <property type="entry name" value="RCC1/BLIP-II"/>
    <property type="match status" value="1"/>
</dbReference>
<organism evidence="2 3">
    <name type="scientific">Clupea harengus</name>
    <name type="common">Atlantic herring</name>
    <dbReference type="NCBI Taxonomy" id="7950"/>
    <lineage>
        <taxon>Eukaryota</taxon>
        <taxon>Metazoa</taxon>
        <taxon>Chordata</taxon>
        <taxon>Craniata</taxon>
        <taxon>Vertebrata</taxon>
        <taxon>Euteleostomi</taxon>
        <taxon>Actinopterygii</taxon>
        <taxon>Neopterygii</taxon>
        <taxon>Teleostei</taxon>
        <taxon>Clupei</taxon>
        <taxon>Clupeiformes</taxon>
        <taxon>Clupeoidei</taxon>
        <taxon>Clupeidae</taxon>
        <taxon>Clupea</taxon>
    </lineage>
</organism>
<feature type="repeat" description="RCC1" evidence="1">
    <location>
        <begin position="115"/>
        <end position="192"/>
    </location>
</feature>
<gene>
    <name evidence="3" type="primary">rccd1</name>
</gene>
<dbReference type="RefSeq" id="XP_031421009.1">
    <property type="nucleotide sequence ID" value="XM_031565149.2"/>
</dbReference>
<accession>A0A6P8F7D9</accession>
<dbReference type="PRINTS" id="PR00633">
    <property type="entry name" value="RCCNDNSATION"/>
</dbReference>
<name>A0A6P8F7D9_CLUHA</name>
<feature type="repeat" description="RCC1" evidence="1">
    <location>
        <begin position="63"/>
        <end position="114"/>
    </location>
</feature>
<dbReference type="AlphaFoldDB" id="A0A6P8F7D9"/>
<dbReference type="GeneID" id="105900768"/>
<dbReference type="PANTHER" id="PTHR46849">
    <property type="entry name" value="RCC1 DOMAIN-CONTAINING PROTEIN 1"/>
    <property type="match status" value="1"/>
</dbReference>
<dbReference type="InterPro" id="IPR052830">
    <property type="entry name" value="RCC1_domain-containing"/>
</dbReference>
<keyword evidence="2" id="KW-1185">Reference proteome</keyword>
<reference evidence="3" key="1">
    <citation type="submission" date="2025-08" db="UniProtKB">
        <authorList>
            <consortium name="RefSeq"/>
        </authorList>
    </citation>
    <scope>IDENTIFICATION</scope>
</reference>